<organism evidence="1 2">
    <name type="scientific">Dryococelus australis</name>
    <dbReference type="NCBI Taxonomy" id="614101"/>
    <lineage>
        <taxon>Eukaryota</taxon>
        <taxon>Metazoa</taxon>
        <taxon>Ecdysozoa</taxon>
        <taxon>Arthropoda</taxon>
        <taxon>Hexapoda</taxon>
        <taxon>Insecta</taxon>
        <taxon>Pterygota</taxon>
        <taxon>Neoptera</taxon>
        <taxon>Polyneoptera</taxon>
        <taxon>Phasmatodea</taxon>
        <taxon>Verophasmatodea</taxon>
        <taxon>Anareolatae</taxon>
        <taxon>Phasmatidae</taxon>
        <taxon>Eurycanthinae</taxon>
        <taxon>Dryococelus</taxon>
    </lineage>
</organism>
<evidence type="ECO:0000313" key="2">
    <source>
        <dbReference type="Proteomes" id="UP001159363"/>
    </source>
</evidence>
<name>A0ABQ9G399_9NEOP</name>
<gene>
    <name evidence="1" type="ORF">PR048_033395</name>
</gene>
<dbReference type="Proteomes" id="UP001159363">
    <property type="component" value="Chromosome 16"/>
</dbReference>
<sequence length="407" mass="45631">MEMRYPFPIASRLAPRVEATLGSPLVDDQPIMNAVNYRVVSRVVWTNRALVSSNTDTNRTCVLAVVDVVNTRLHWSTSSLQWTLQSTVGVYGVARTNRKKVSRNADPNTSDITAVEGNILRSLQPCFQCQNMYVPSQRVNGGIRTQSLPHPRSVAHQGGRKFEHQSTAKRSLGAVRARSRISQLNEISYQLGEGTGGKKWKRQVLRTAPTWIYNCAGREADENAILSRGKLQTFLPQQNSHGCAVFIRLLSNTTSQEHDSEGAMIFGTDYFLDYYLNPNCLNPLRTSGERSDQREEDLRLRASAQRRARNSQLYVPIHETLSSPACFEFSSLLCAEAMVAERLPRLPATETIRARSPAGSLRIFACGNRAGRYRWSAGFLGDLPLPRRHIPTLLHTHLNHPHQALKT</sequence>
<protein>
    <submittedName>
        <fullName evidence="1">Uncharacterized protein</fullName>
    </submittedName>
</protein>
<keyword evidence="2" id="KW-1185">Reference proteome</keyword>
<proteinExistence type="predicted"/>
<reference evidence="1 2" key="1">
    <citation type="submission" date="2023-02" db="EMBL/GenBank/DDBJ databases">
        <title>LHISI_Scaffold_Assembly.</title>
        <authorList>
            <person name="Stuart O.P."/>
            <person name="Cleave R."/>
            <person name="Magrath M.J.L."/>
            <person name="Mikheyev A.S."/>
        </authorList>
    </citation>
    <scope>NUCLEOTIDE SEQUENCE [LARGE SCALE GENOMIC DNA]</scope>
    <source>
        <strain evidence="1">Daus_M_001</strain>
        <tissue evidence="1">Leg muscle</tissue>
    </source>
</reference>
<dbReference type="EMBL" id="JARBHB010000017">
    <property type="protein sequence ID" value="KAJ8865872.1"/>
    <property type="molecule type" value="Genomic_DNA"/>
</dbReference>
<accession>A0ABQ9G399</accession>
<comment type="caution">
    <text evidence="1">The sequence shown here is derived from an EMBL/GenBank/DDBJ whole genome shotgun (WGS) entry which is preliminary data.</text>
</comment>
<evidence type="ECO:0000313" key="1">
    <source>
        <dbReference type="EMBL" id="KAJ8865872.1"/>
    </source>
</evidence>